<keyword evidence="2" id="KW-1185">Reference proteome</keyword>
<proteinExistence type="predicted"/>
<organism evidence="1 2">
    <name type="scientific">Altererythrobacter xiamenensis</name>
    <dbReference type="NCBI Taxonomy" id="1316679"/>
    <lineage>
        <taxon>Bacteria</taxon>
        <taxon>Pseudomonadati</taxon>
        <taxon>Pseudomonadota</taxon>
        <taxon>Alphaproteobacteria</taxon>
        <taxon>Sphingomonadales</taxon>
        <taxon>Erythrobacteraceae</taxon>
        <taxon>Altererythrobacter</taxon>
    </lineage>
</organism>
<gene>
    <name evidence="1" type="ORF">SAMN06297468_0178</name>
</gene>
<evidence type="ECO:0000313" key="2">
    <source>
        <dbReference type="Proteomes" id="UP000194420"/>
    </source>
</evidence>
<name>A0A1Y6EDI3_9SPHN</name>
<sequence length="236" mass="26429">MSPPPKNKRAIARQATSAVAFEYEPPSPGDPILDFTPVPHVRPRKNSITPDLQRAFIAHLAATGIVTSAARHIGRSMEALYKLRQRPGAESFRAAWDAAVDRGVARLEDCALARAIEGEERMVVSQGNLIGTERRHNEGLVMFFLRHRRPERYGPQSTAPSREEIEAELYAELEKRAMAAARDYISRERSQQVGELIVLLEHMVANKLDGRPFIAGIDTKKTIRENAEILRTKISD</sequence>
<dbReference type="Proteomes" id="UP000194420">
    <property type="component" value="Unassembled WGS sequence"/>
</dbReference>
<evidence type="ECO:0000313" key="1">
    <source>
        <dbReference type="EMBL" id="SMQ58682.1"/>
    </source>
</evidence>
<reference evidence="2" key="1">
    <citation type="submission" date="2017-04" db="EMBL/GenBank/DDBJ databases">
        <authorList>
            <person name="Varghese N."/>
            <person name="Submissions S."/>
        </authorList>
    </citation>
    <scope>NUCLEOTIDE SEQUENCE [LARGE SCALE GENOMIC DNA]</scope>
</reference>
<accession>A0A1Y6EDI3</accession>
<dbReference type="AlphaFoldDB" id="A0A1Y6EDI3"/>
<dbReference type="EMBL" id="FXWG01000001">
    <property type="protein sequence ID" value="SMQ58682.1"/>
    <property type="molecule type" value="Genomic_DNA"/>
</dbReference>
<protein>
    <submittedName>
        <fullName evidence="1">Uncharacterized protein</fullName>
    </submittedName>
</protein>